<evidence type="ECO:0000259" key="3">
    <source>
        <dbReference type="Pfam" id="PF03644"/>
    </source>
</evidence>
<feature type="compositionally biased region" description="Basic and acidic residues" evidence="1">
    <location>
        <begin position="693"/>
        <end position="714"/>
    </location>
</feature>
<dbReference type="InterPro" id="IPR013783">
    <property type="entry name" value="Ig-like_fold"/>
</dbReference>
<dbReference type="Gene3D" id="2.60.40.10">
    <property type="entry name" value="Immunoglobulins"/>
    <property type="match status" value="1"/>
</dbReference>
<keyword evidence="5" id="KW-1185">Reference proteome</keyword>
<dbReference type="InterPro" id="IPR006311">
    <property type="entry name" value="TAT_signal"/>
</dbReference>
<dbReference type="InterPro" id="IPR032979">
    <property type="entry name" value="ENGase"/>
</dbReference>
<reference evidence="4" key="1">
    <citation type="submission" date="2022-08" db="EMBL/GenBank/DDBJ databases">
        <authorList>
            <person name="Somphong A."/>
            <person name="Phongsopitanun W."/>
        </authorList>
    </citation>
    <scope>NUCLEOTIDE SEQUENCE</scope>
    <source>
        <strain evidence="4">LP05-1</strain>
    </source>
</reference>
<proteinExistence type="predicted"/>
<dbReference type="InterPro" id="IPR005201">
    <property type="entry name" value="TIM_ENGase"/>
</dbReference>
<dbReference type="Proteomes" id="UP001431313">
    <property type="component" value="Unassembled WGS sequence"/>
</dbReference>
<dbReference type="CDD" id="cd06547">
    <property type="entry name" value="GH85_ENGase"/>
    <property type="match status" value="1"/>
</dbReference>
<dbReference type="PANTHER" id="PTHR13246">
    <property type="entry name" value="ENDO BETA N-ACETYLGLUCOSAMINIDASE"/>
    <property type="match status" value="1"/>
</dbReference>
<evidence type="ECO:0000256" key="1">
    <source>
        <dbReference type="SAM" id="MobiDB-lite"/>
    </source>
</evidence>
<sequence>MNQSPHHPSRRTLVLGAGAATALLGLPGPAATAATAQAARAGAGAAAAPDTPPYALYWYPDSLPEGTPGTGITWRSLKSWRPADEPDLEFNRSATPLAPRFTPVAAHPSARAGQARIQSLVSFGPTSSHPAQGGPTAASYSPVHWSLLDELVFWGGSSGEGLILAPTAPVVDAAHQNGVPVLGTVFLPPVAYGGRLQWTRDLVQRDAAGGFPLAAKLVEAATVLGFDGWFINAETSGGDAALGTAMVAFVTELKRRSAAAGLRVTWYDALTVQGSVSWQGALNSRNQAFFEQADSMFLDFRWTPGTLASSADLAGRLGRDRYQLSAGVDVESGGWNTRVDWGAILPDGKPATTSYAFYRPEWTFHQLPSGAGPAEFHTADDRFWTGRSADPARPDPADPWRAPATAVADRSAVTGLPFATTFNTGHGLRWYEDGAVTSDSAWNHLGLQDQLPGRRWTVRTSGRRPEVGFDFTDAWRGGSSLLVRGAFDAPATLDLFTTRLPLPAGAVVELTHRADTGAVTVELAVATREPARPGDPVPYTCLPVATLQGGGRAGWTTSTVRLGAAGTVRALGVRLTARGGAAWRLGALMVRDGSPVRPPAAPTGLRVTGAGGGVVRLGWDAVPGARQYTVHRLLPDGGRRFLGATRQRAYAPAGLTPLPGESGVRFEVRAVGPYFTASAPATTTHPRTAGTHPDTDTHPRTDAHPHTEGRTHAR</sequence>
<comment type="caution">
    <text evidence="4">The sequence shown here is derived from an EMBL/GenBank/DDBJ whole genome shotgun (WGS) entry which is preliminary data.</text>
</comment>
<dbReference type="Gene3D" id="3.20.20.80">
    <property type="entry name" value="Glycosidases"/>
    <property type="match status" value="1"/>
</dbReference>
<dbReference type="PANTHER" id="PTHR13246:SF1">
    <property type="entry name" value="CYTOSOLIC ENDO-BETA-N-ACETYLGLUCOSAMINIDASE"/>
    <property type="match status" value="1"/>
</dbReference>
<evidence type="ECO:0000256" key="2">
    <source>
        <dbReference type="SAM" id="SignalP"/>
    </source>
</evidence>
<evidence type="ECO:0000313" key="5">
    <source>
        <dbReference type="Proteomes" id="UP001431313"/>
    </source>
</evidence>
<keyword evidence="2" id="KW-0732">Signal</keyword>
<dbReference type="EMBL" id="JANUGQ010000011">
    <property type="protein sequence ID" value="MCS0636919.1"/>
    <property type="molecule type" value="Genomic_DNA"/>
</dbReference>
<dbReference type="Gene3D" id="2.60.120.260">
    <property type="entry name" value="Galactose-binding domain-like"/>
    <property type="match status" value="1"/>
</dbReference>
<gene>
    <name evidence="4" type="ORF">NX801_14875</name>
</gene>
<evidence type="ECO:0000313" key="4">
    <source>
        <dbReference type="EMBL" id="MCS0636919.1"/>
    </source>
</evidence>
<dbReference type="RefSeq" id="WP_258788181.1">
    <property type="nucleotide sequence ID" value="NZ_JANUGQ010000011.1"/>
</dbReference>
<feature type="signal peptide" evidence="2">
    <location>
        <begin position="1"/>
        <end position="33"/>
    </location>
</feature>
<protein>
    <submittedName>
        <fullName evidence="4">Endo-beta-N-acetylglucosaminidase</fullName>
    </submittedName>
</protein>
<feature type="region of interest" description="Disordered" evidence="1">
    <location>
        <begin position="677"/>
        <end position="714"/>
    </location>
</feature>
<accession>A0ABT2CK14</accession>
<dbReference type="Pfam" id="PF03644">
    <property type="entry name" value="Glyco_hydro_85"/>
    <property type="match status" value="1"/>
</dbReference>
<name>A0ABT2CK14_9ACTN</name>
<feature type="chain" id="PRO_5045562935" evidence="2">
    <location>
        <begin position="34"/>
        <end position="714"/>
    </location>
</feature>
<dbReference type="PROSITE" id="PS51318">
    <property type="entry name" value="TAT"/>
    <property type="match status" value="1"/>
</dbReference>
<organism evidence="4 5">
    <name type="scientific">Streptomyces pyxinae</name>
    <dbReference type="NCBI Taxonomy" id="2970734"/>
    <lineage>
        <taxon>Bacteria</taxon>
        <taxon>Bacillati</taxon>
        <taxon>Actinomycetota</taxon>
        <taxon>Actinomycetes</taxon>
        <taxon>Kitasatosporales</taxon>
        <taxon>Streptomycetaceae</taxon>
        <taxon>Streptomyces</taxon>
    </lineage>
</organism>
<feature type="domain" description="Cytosolic endo-beta-N-acetylglucosaminidase TIM barrel" evidence="3">
    <location>
        <begin position="130"/>
        <end position="430"/>
    </location>
</feature>